<dbReference type="InterPro" id="IPR011990">
    <property type="entry name" value="TPR-like_helical_dom_sf"/>
</dbReference>
<evidence type="ECO:0000259" key="15">
    <source>
        <dbReference type="PROSITE" id="PS50011"/>
    </source>
</evidence>
<gene>
    <name evidence="16" type="ORF">ACFL6M_06145</name>
</gene>
<keyword evidence="9" id="KW-0175">Coiled coil</keyword>
<keyword evidence="7 12" id="KW-0802">TPR repeat</keyword>
<evidence type="ECO:0000256" key="9">
    <source>
        <dbReference type="ARBA" id="ARBA00023054"/>
    </source>
</evidence>
<evidence type="ECO:0000256" key="3">
    <source>
        <dbReference type="ARBA" id="ARBA00022490"/>
    </source>
</evidence>
<evidence type="ECO:0000256" key="6">
    <source>
        <dbReference type="ARBA" id="ARBA00022741"/>
    </source>
</evidence>
<dbReference type="InterPro" id="IPR011009">
    <property type="entry name" value="Kinase-like_dom_sf"/>
</dbReference>
<feature type="domain" description="Protein kinase" evidence="15">
    <location>
        <begin position="56"/>
        <end position="353"/>
    </location>
</feature>
<evidence type="ECO:0000256" key="8">
    <source>
        <dbReference type="ARBA" id="ARBA00022840"/>
    </source>
</evidence>
<evidence type="ECO:0000313" key="17">
    <source>
        <dbReference type="Proteomes" id="UP001593833"/>
    </source>
</evidence>
<evidence type="ECO:0000256" key="2">
    <source>
        <dbReference type="ARBA" id="ARBA00009622"/>
    </source>
</evidence>
<dbReference type="PROSITE" id="PS00107">
    <property type="entry name" value="PROTEIN_KINASE_ATP"/>
    <property type="match status" value="1"/>
</dbReference>
<keyword evidence="8 13" id="KW-0067">ATP-binding</keyword>
<accession>A0ABV6YLF2</accession>
<dbReference type="CDD" id="cd14014">
    <property type="entry name" value="STKc_PknB_like"/>
    <property type="match status" value="1"/>
</dbReference>
<evidence type="ECO:0000256" key="4">
    <source>
        <dbReference type="ARBA" id="ARBA00022701"/>
    </source>
</evidence>
<evidence type="ECO:0000256" key="14">
    <source>
        <dbReference type="SAM" id="Phobius"/>
    </source>
</evidence>
<dbReference type="InterPro" id="IPR017441">
    <property type="entry name" value="Protein_kinase_ATP_BS"/>
</dbReference>
<dbReference type="Gene3D" id="1.10.510.10">
    <property type="entry name" value="Transferase(Phosphotransferase) domain 1"/>
    <property type="match status" value="1"/>
</dbReference>
<dbReference type="SUPFAM" id="SSF56112">
    <property type="entry name" value="Protein kinase-like (PK-like)"/>
    <property type="match status" value="1"/>
</dbReference>
<keyword evidence="5" id="KW-0677">Repeat</keyword>
<evidence type="ECO:0000256" key="1">
    <source>
        <dbReference type="ARBA" id="ARBA00004245"/>
    </source>
</evidence>
<comment type="caution">
    <text evidence="16">The sequence shown here is derived from an EMBL/GenBank/DDBJ whole genome shotgun (WGS) entry which is preliminary data.</text>
</comment>
<protein>
    <submittedName>
        <fullName evidence="16">Tetratricopeptide repeat protein</fullName>
    </submittedName>
</protein>
<comment type="subcellular location">
    <subcellularLocation>
        <location evidence="1">Cytoplasm</location>
        <location evidence="1">Cytoskeleton</location>
    </subcellularLocation>
</comment>
<dbReference type="PANTHER" id="PTHR45783:SF3">
    <property type="entry name" value="KINESIN LIGHT CHAIN"/>
    <property type="match status" value="1"/>
</dbReference>
<keyword evidence="14" id="KW-0472">Membrane</keyword>
<evidence type="ECO:0000256" key="7">
    <source>
        <dbReference type="ARBA" id="ARBA00022803"/>
    </source>
</evidence>
<keyword evidence="4" id="KW-0493">Microtubule</keyword>
<keyword evidence="6 13" id="KW-0547">Nucleotide-binding</keyword>
<evidence type="ECO:0000256" key="10">
    <source>
        <dbReference type="ARBA" id="ARBA00023175"/>
    </source>
</evidence>
<feature type="binding site" evidence="13">
    <location>
        <position position="86"/>
    </location>
    <ligand>
        <name>ATP</name>
        <dbReference type="ChEBI" id="CHEBI:30616"/>
    </ligand>
</feature>
<feature type="transmembrane region" description="Helical" evidence="14">
    <location>
        <begin position="379"/>
        <end position="402"/>
    </location>
</feature>
<dbReference type="InterPro" id="IPR019734">
    <property type="entry name" value="TPR_rpt"/>
</dbReference>
<feature type="repeat" description="TPR" evidence="12">
    <location>
        <begin position="592"/>
        <end position="625"/>
    </location>
</feature>
<dbReference type="SUPFAM" id="SSF48452">
    <property type="entry name" value="TPR-like"/>
    <property type="match status" value="3"/>
</dbReference>
<dbReference type="PROSITE" id="PS00108">
    <property type="entry name" value="PROTEIN_KINASE_ST"/>
    <property type="match status" value="1"/>
</dbReference>
<reference evidence="16 17" key="1">
    <citation type="submission" date="2024-09" db="EMBL/GenBank/DDBJ databases">
        <authorList>
            <person name="D'Angelo T."/>
        </authorList>
    </citation>
    <scope>NUCLEOTIDE SEQUENCE [LARGE SCALE GENOMIC DNA]</scope>
    <source>
        <strain evidence="16">SAG AM-320-E07</strain>
    </source>
</reference>
<keyword evidence="17" id="KW-1185">Reference proteome</keyword>
<organism evidence="16 17">
    <name type="scientific">Eiseniibacteriota bacterium</name>
    <dbReference type="NCBI Taxonomy" id="2212470"/>
    <lineage>
        <taxon>Bacteria</taxon>
        <taxon>Candidatus Eiseniibacteriota</taxon>
    </lineage>
</organism>
<dbReference type="Proteomes" id="UP001593833">
    <property type="component" value="Unassembled WGS sequence"/>
</dbReference>
<comment type="similarity">
    <text evidence="2">Belongs to the kinesin light chain family.</text>
</comment>
<dbReference type="Gene3D" id="1.25.40.10">
    <property type="entry name" value="Tetratricopeptide repeat domain"/>
    <property type="match status" value="3"/>
</dbReference>
<keyword evidence="10" id="KW-0505">Motor protein</keyword>
<proteinExistence type="inferred from homology"/>
<dbReference type="SMART" id="SM00220">
    <property type="entry name" value="S_TKc"/>
    <property type="match status" value="1"/>
</dbReference>
<keyword evidence="14" id="KW-1133">Transmembrane helix</keyword>
<evidence type="ECO:0000256" key="12">
    <source>
        <dbReference type="PROSITE-ProRule" id="PRU00339"/>
    </source>
</evidence>
<dbReference type="SMART" id="SM00028">
    <property type="entry name" value="TPR"/>
    <property type="match status" value="8"/>
</dbReference>
<dbReference type="Pfam" id="PF00069">
    <property type="entry name" value="Pkinase"/>
    <property type="match status" value="1"/>
</dbReference>
<evidence type="ECO:0000313" key="16">
    <source>
        <dbReference type="EMBL" id="MFC1573163.1"/>
    </source>
</evidence>
<sequence>MDLLDSEREAFLRRESGGDDSLVAEVLGLLTHDPGSVGPIRAEASSNLVGSKIDRYSLLEILGSGGMGEVYLAEQKEPIQRKVALKIIKLGMDTKEVIARFESERQALALLDHVNIAKVLDAGATEQGRPYFVMEHVQGIPITGFCDRHRLSTRERLGLFSQVCHAIHHAHQKGIIHRDIKPSNVLVSRQNGDSVPKVIDFGVAKATSQRLTERTVFTEQGQLIGTPEYMSPEQADLTGLHVDTTSDVYSLGVLLYELITGALPFESGTLRAVEYDEIRRIIREELPPKPSSRLSALGKRATDIASRRKTSISALNRQVRGELDWIAMRAIEKDRSRRYQSASELALDVERYLRDEPVVAGPPSTAYRLTKFVKRHKRAVGSLVVVIAALAMGLGFSTTMFFRAESAREQAESEARKSERINTFLQEMLGSVNPTEQGRDVSVREVLDEAAAQIETELADQPEIQAAVRNTIGATYTALGLYDAAERHLREALATRQRVLGNEHPDVATGLNNLATLLQLRGKHAEAEPLFRQTIAMRRRLFGEEHPEIASALNDYATLLQFQGKYAEAEPVFRQALALRRKLFGEEHMQVAQGLGNLGLILRLQGKYAEAEPYYRQAIAMQRSLHGGEHPDLAANLHNLATLLMINGRYADAESLSREAVAMVKSCFGEEHPHTATCLVTLAGLLESQRKHAEAESMYKETLAIRKKSLGEEHATIALNLNDLATLLSTQGRYEEAESLYREALIMQEKILGEGHPDAARSLEGLANVLIDQGQAEQAEALLRRCLMIRRETLPEGHMLTASAEYLLGGVLVAQERYAEAETLLVGSCSTIEASPSLSTGTKREVIESVIALYQAWGKPARVAEWKGRLQEKEDEP</sequence>
<keyword evidence="11" id="KW-0206">Cytoskeleton</keyword>
<dbReference type="PANTHER" id="PTHR45783">
    <property type="entry name" value="KINESIN LIGHT CHAIN"/>
    <property type="match status" value="1"/>
</dbReference>
<dbReference type="PROSITE" id="PS50005">
    <property type="entry name" value="TPR"/>
    <property type="match status" value="1"/>
</dbReference>
<dbReference type="InterPro" id="IPR008271">
    <property type="entry name" value="Ser/Thr_kinase_AS"/>
</dbReference>
<dbReference type="Pfam" id="PF13424">
    <property type="entry name" value="TPR_12"/>
    <property type="match status" value="4"/>
</dbReference>
<dbReference type="InterPro" id="IPR000719">
    <property type="entry name" value="Prot_kinase_dom"/>
</dbReference>
<dbReference type="EMBL" id="JBHPKH010000087">
    <property type="protein sequence ID" value="MFC1573163.1"/>
    <property type="molecule type" value="Genomic_DNA"/>
</dbReference>
<keyword evidence="14" id="KW-0812">Transmembrane</keyword>
<evidence type="ECO:0000256" key="5">
    <source>
        <dbReference type="ARBA" id="ARBA00022737"/>
    </source>
</evidence>
<dbReference type="InterPro" id="IPR002151">
    <property type="entry name" value="Kinesin_light"/>
</dbReference>
<name>A0ABV6YLF2_UNCEI</name>
<dbReference type="PROSITE" id="PS50011">
    <property type="entry name" value="PROTEIN_KINASE_DOM"/>
    <property type="match status" value="1"/>
</dbReference>
<dbReference type="Gene3D" id="3.30.200.20">
    <property type="entry name" value="Phosphorylase Kinase, domain 1"/>
    <property type="match status" value="1"/>
</dbReference>
<evidence type="ECO:0000256" key="11">
    <source>
        <dbReference type="ARBA" id="ARBA00023212"/>
    </source>
</evidence>
<evidence type="ECO:0000256" key="13">
    <source>
        <dbReference type="PROSITE-ProRule" id="PRU10141"/>
    </source>
</evidence>
<keyword evidence="3" id="KW-0963">Cytoplasm</keyword>